<dbReference type="Gene3D" id="3.50.50.60">
    <property type="entry name" value="FAD/NAD(P)-binding domain"/>
    <property type="match status" value="3"/>
</dbReference>
<keyword evidence="3" id="KW-1185">Reference proteome</keyword>
<dbReference type="EMBL" id="MCBQ01022501">
    <property type="protein sequence ID" value="RKF44713.1"/>
    <property type="molecule type" value="Genomic_DNA"/>
</dbReference>
<dbReference type="AlphaFoldDB" id="A0A420GI70"/>
<evidence type="ECO:0000313" key="2">
    <source>
        <dbReference type="EMBL" id="RKF44713.1"/>
    </source>
</evidence>
<accession>A0A420GI70</accession>
<gene>
    <name evidence="2" type="ORF">GcM3_225002</name>
</gene>
<dbReference type="InterPro" id="IPR051209">
    <property type="entry name" value="FAD-bind_Monooxygenase_sf"/>
</dbReference>
<sequence>MSSVSDRSLRAKYGNTILKETGFASGAYTYYPVAIIGAGESGITIGCRLKKDYGFDQFRIFDRQSGIGGIWWISRYPGVACEDSDVFYSFPFRSGFKKTSIPPTGSDVLESLHTTCAKYQIVDKIQLNTDVRECRWLESEQIWELTLWHFANKAGDLSEYDRSQKIRDAGHESVYSFEEKIRARALVSAVGCLIEPNQLQGNIPGSDIFQGEIFNSTRWRHDVDLSEKEIIVVGTGRSATQFVPFLIYEYGARSVTQIMRSPPWVVPLDSFLSDLNSSWKVWSWRLTRNIPGIGKLTHSWLTSGIEKDRSLYRPSEEGKNYRKKAEMDLLAHMRGMVPKKYHEILTPNYDKRRVLDTSWLQLLNNPAVTLTTLPLSSVNERDVTLGPGRMYPDPKNTTSKAPNHQVTIPADVIILENEFHTGTWPYSCEVIGRGGKKLLEITNERGGLNMYMGMALDGFPNFFAILGPNAVTDNISSKLASENIIDLSLKLIRPLLEDELSILEIKQEAALKWASETQNALLEENRMTSASESFCSRESELNSFINPYSQIWFTMHSMFPTWSDWNFTYTSRGLAKSYARKTLHTVAFSAVVWGIVNLRSRQTLILSVRDFFQIIFFTGSRILYDIGSKIR</sequence>
<protein>
    <submittedName>
        <fullName evidence="2">Baeyer-Villiger monooxygenase</fullName>
    </submittedName>
</protein>
<dbReference type="PANTHER" id="PTHR42877:SF10">
    <property type="entry name" value="L-ORNITHINE N(5)-OXYGENASE"/>
    <property type="match status" value="1"/>
</dbReference>
<evidence type="ECO:0000313" key="3">
    <source>
        <dbReference type="Proteomes" id="UP000283383"/>
    </source>
</evidence>
<reference evidence="2 3" key="1">
    <citation type="journal article" date="2018" name="BMC Genomics">
        <title>Comparative genome analyses reveal sequence features reflecting distinct modes of host-adaptation between dicot and monocot powdery mildew.</title>
        <authorList>
            <person name="Wu Y."/>
            <person name="Ma X."/>
            <person name="Pan Z."/>
            <person name="Kale S.D."/>
            <person name="Song Y."/>
            <person name="King H."/>
            <person name="Zhang Q."/>
            <person name="Presley C."/>
            <person name="Deng X."/>
            <person name="Wei C.I."/>
            <person name="Xiao S."/>
        </authorList>
    </citation>
    <scope>NUCLEOTIDE SEQUENCE [LARGE SCALE GENOMIC DNA]</scope>
    <source>
        <strain evidence="2">UMSG3</strain>
    </source>
</reference>
<comment type="similarity">
    <text evidence="1">Belongs to the FAD-binding monooxygenase family.</text>
</comment>
<proteinExistence type="inferred from homology"/>
<dbReference type="Proteomes" id="UP000283383">
    <property type="component" value="Unassembled WGS sequence"/>
</dbReference>
<dbReference type="InterPro" id="IPR036188">
    <property type="entry name" value="FAD/NAD-bd_sf"/>
</dbReference>
<dbReference type="SUPFAM" id="SSF51905">
    <property type="entry name" value="FAD/NAD(P)-binding domain"/>
    <property type="match status" value="1"/>
</dbReference>
<keyword evidence="2" id="KW-0560">Oxidoreductase</keyword>
<evidence type="ECO:0000256" key="1">
    <source>
        <dbReference type="ARBA" id="ARBA00010139"/>
    </source>
</evidence>
<dbReference type="PANTHER" id="PTHR42877">
    <property type="entry name" value="L-ORNITHINE N(5)-MONOOXYGENASE-RELATED"/>
    <property type="match status" value="1"/>
</dbReference>
<organism evidence="2 3">
    <name type="scientific">Golovinomyces cichoracearum</name>
    <dbReference type="NCBI Taxonomy" id="62708"/>
    <lineage>
        <taxon>Eukaryota</taxon>
        <taxon>Fungi</taxon>
        <taxon>Dikarya</taxon>
        <taxon>Ascomycota</taxon>
        <taxon>Pezizomycotina</taxon>
        <taxon>Leotiomycetes</taxon>
        <taxon>Erysiphales</taxon>
        <taxon>Erysiphaceae</taxon>
        <taxon>Golovinomyces</taxon>
    </lineage>
</organism>
<dbReference type="STRING" id="62708.A0A420GI70"/>
<name>A0A420GI70_9PEZI</name>
<dbReference type="GO" id="GO:0004497">
    <property type="term" value="F:monooxygenase activity"/>
    <property type="evidence" value="ECO:0007669"/>
    <property type="project" value="UniProtKB-KW"/>
</dbReference>
<comment type="caution">
    <text evidence="2">The sequence shown here is derived from an EMBL/GenBank/DDBJ whole genome shotgun (WGS) entry which is preliminary data.</text>
</comment>
<keyword evidence="2" id="KW-0503">Monooxygenase</keyword>